<dbReference type="Proteomes" id="UP000236318">
    <property type="component" value="Unassembled WGS sequence"/>
</dbReference>
<organism evidence="1 2">
    <name type="scientific">Mycobacterium ahvazicum</name>
    <dbReference type="NCBI Taxonomy" id="1964395"/>
    <lineage>
        <taxon>Bacteria</taxon>
        <taxon>Bacillati</taxon>
        <taxon>Actinomycetota</taxon>
        <taxon>Actinomycetes</taxon>
        <taxon>Mycobacteriales</taxon>
        <taxon>Mycobacteriaceae</taxon>
        <taxon>Mycobacterium</taxon>
        <taxon>Mycobacterium simiae complex</taxon>
    </lineage>
</organism>
<accession>A0A2K4YA98</accession>
<keyword evidence="2" id="KW-1185">Reference proteome</keyword>
<evidence type="ECO:0000313" key="1">
    <source>
        <dbReference type="EMBL" id="SOX53700.1"/>
    </source>
</evidence>
<dbReference type="RefSeq" id="WP_096287109.1">
    <property type="nucleotide sequence ID" value="NZ_FXEG02000002.1"/>
</dbReference>
<sequence>MPLTFDDTQSAQLLQAIGLPEDTTDLDLVQAAVADMAKASGGDPVAAAKRAGLATIDPESLVQLRADAQRGRDIAAAAAQHEIEEKVEKAIHAGKIPVSRRKHWVQLIGADKGMADVLASMPDNLIPMEEIGHGVGVMEGDQLAERADWFH</sequence>
<proteinExistence type="predicted"/>
<name>A0A2K4YA98_9MYCO</name>
<reference evidence="1" key="1">
    <citation type="submission" date="2018-01" db="EMBL/GenBank/DDBJ databases">
        <authorList>
            <consortium name="Urmite Genomes"/>
        </authorList>
    </citation>
    <scope>NUCLEOTIDE SEQUENCE [LARGE SCALE GENOMIC DNA]</scope>
    <source>
        <strain evidence="1">AFP003</strain>
    </source>
</reference>
<evidence type="ECO:0008006" key="3">
    <source>
        <dbReference type="Google" id="ProtNLM"/>
    </source>
</evidence>
<dbReference type="OrthoDB" id="9806592at2"/>
<protein>
    <recommendedName>
        <fullName evidence="3">Mu-like prophage I protein</fullName>
    </recommendedName>
</protein>
<dbReference type="AlphaFoldDB" id="A0A2K4YA98"/>
<comment type="caution">
    <text evidence="1">The sequence shown here is derived from an EMBL/GenBank/DDBJ whole genome shotgun (WGS) entry which is preliminary data.</text>
</comment>
<evidence type="ECO:0000313" key="2">
    <source>
        <dbReference type="Proteomes" id="UP000236318"/>
    </source>
</evidence>
<gene>
    <name evidence="1" type="ORF">MAAFP003_2374</name>
</gene>
<dbReference type="EMBL" id="FXEG02000002">
    <property type="protein sequence ID" value="SOX53700.1"/>
    <property type="molecule type" value="Genomic_DNA"/>
</dbReference>